<evidence type="ECO:0000256" key="9">
    <source>
        <dbReference type="ARBA" id="ARBA00023010"/>
    </source>
</evidence>
<dbReference type="SMART" id="SM01323">
    <property type="entry name" value="YajC"/>
    <property type="match status" value="1"/>
</dbReference>
<evidence type="ECO:0000256" key="11">
    <source>
        <dbReference type="SAM" id="Phobius"/>
    </source>
</evidence>
<keyword evidence="12" id="KW-0732">Signal</keyword>
<dbReference type="NCBIfam" id="TIGR00739">
    <property type="entry name" value="yajC"/>
    <property type="match status" value="1"/>
</dbReference>
<evidence type="ECO:0000256" key="12">
    <source>
        <dbReference type="SAM" id="SignalP"/>
    </source>
</evidence>
<dbReference type="Proteomes" id="UP000227088">
    <property type="component" value="Unassembled WGS sequence"/>
</dbReference>
<evidence type="ECO:0000256" key="5">
    <source>
        <dbReference type="ARBA" id="ARBA00022475"/>
    </source>
</evidence>
<protein>
    <recommendedName>
        <fullName evidence="3">Sec translocon accessory complex subunit YajC</fullName>
    </recommendedName>
</protein>
<evidence type="ECO:0000256" key="3">
    <source>
        <dbReference type="ARBA" id="ARBA00014962"/>
    </source>
</evidence>
<name>A0A1Y5HT01_OLEAN</name>
<evidence type="ECO:0000256" key="7">
    <source>
        <dbReference type="ARBA" id="ARBA00022927"/>
    </source>
</evidence>
<feature type="transmembrane region" description="Helical" evidence="11">
    <location>
        <begin position="30"/>
        <end position="49"/>
    </location>
</feature>
<feature type="signal peptide" evidence="12">
    <location>
        <begin position="1"/>
        <end position="20"/>
    </location>
</feature>
<accession>A0A1Y5HT01</accession>
<proteinExistence type="inferred from homology"/>
<keyword evidence="9" id="KW-0811">Translocation</keyword>
<reference evidence="14" key="1">
    <citation type="journal article" date="2017" name="Proc. Natl. Acad. Sci. U.S.A.">
        <title>Simulation of Deepwater Horizon oil plume reveals substrate specialization within a complex community of hydrocarbon degraders.</title>
        <authorList>
            <person name="Hu P."/>
            <person name="Dubinsky E.A."/>
            <person name="Probst A.J."/>
            <person name="Wang J."/>
            <person name="Sieber C.M.K."/>
            <person name="Tom L.M."/>
            <person name="Gardinali P."/>
            <person name="Banfield J.F."/>
            <person name="Atlas R.M."/>
            <person name="Andersen G.L."/>
        </authorList>
    </citation>
    <scope>NUCLEOTIDE SEQUENCE [LARGE SCALE GENOMIC DNA]</scope>
</reference>
<dbReference type="GO" id="GO:0015031">
    <property type="term" value="P:protein transport"/>
    <property type="evidence" value="ECO:0007669"/>
    <property type="project" value="UniProtKB-KW"/>
</dbReference>
<evidence type="ECO:0000256" key="2">
    <source>
        <dbReference type="ARBA" id="ARBA00006742"/>
    </source>
</evidence>
<comment type="similarity">
    <text evidence="2">Belongs to the YajC family.</text>
</comment>
<keyword evidence="6 11" id="KW-0812">Transmembrane</keyword>
<evidence type="ECO:0000256" key="10">
    <source>
        <dbReference type="ARBA" id="ARBA00023136"/>
    </source>
</evidence>
<keyword evidence="8 11" id="KW-1133">Transmembrane helix</keyword>
<evidence type="ECO:0000256" key="4">
    <source>
        <dbReference type="ARBA" id="ARBA00022448"/>
    </source>
</evidence>
<evidence type="ECO:0000313" key="13">
    <source>
        <dbReference type="EMBL" id="OUS37935.1"/>
    </source>
</evidence>
<evidence type="ECO:0000256" key="8">
    <source>
        <dbReference type="ARBA" id="ARBA00022989"/>
    </source>
</evidence>
<dbReference type="PANTHER" id="PTHR33909:SF1">
    <property type="entry name" value="SEC TRANSLOCON ACCESSORY COMPLEX SUBUNIT YAJC"/>
    <property type="match status" value="1"/>
</dbReference>
<dbReference type="GO" id="GO:0005886">
    <property type="term" value="C:plasma membrane"/>
    <property type="evidence" value="ECO:0007669"/>
    <property type="project" value="UniProtKB-SubCell"/>
</dbReference>
<evidence type="ECO:0000313" key="14">
    <source>
        <dbReference type="Proteomes" id="UP000227088"/>
    </source>
</evidence>
<dbReference type="Pfam" id="PF02699">
    <property type="entry name" value="YajC"/>
    <property type="match status" value="1"/>
</dbReference>
<gene>
    <name evidence="13" type="ORF">A9R00_10820</name>
</gene>
<dbReference type="InterPro" id="IPR003849">
    <property type="entry name" value="Preprotein_translocase_YajC"/>
</dbReference>
<evidence type="ECO:0000256" key="1">
    <source>
        <dbReference type="ARBA" id="ARBA00004162"/>
    </source>
</evidence>
<dbReference type="AlphaFoldDB" id="A0A1Y5HT01"/>
<sequence length="121" mass="12803">MNLKSLMAAAALLAPVSAFAEAPAPEAMGVTGQLVFLGGFLLIFYFLLWRPQNKRQKEHKALLSDLAKGDEVATAGGLVGKVIKVNDDFLMIEVADNVQLPVQKSAITAALPKGTIKGIKA</sequence>
<dbReference type="EMBL" id="MABE01000621">
    <property type="protein sequence ID" value="OUS37935.1"/>
    <property type="molecule type" value="Genomic_DNA"/>
</dbReference>
<keyword evidence="10 11" id="KW-0472">Membrane</keyword>
<keyword evidence="5" id="KW-1003">Cell membrane</keyword>
<comment type="subcellular location">
    <subcellularLocation>
        <location evidence="1">Cell membrane</location>
        <topology evidence="1">Single-pass membrane protein</topology>
    </subcellularLocation>
</comment>
<keyword evidence="7" id="KW-0653">Protein transport</keyword>
<dbReference type="PANTHER" id="PTHR33909">
    <property type="entry name" value="SEC TRANSLOCON ACCESSORY COMPLEX SUBUNIT YAJC"/>
    <property type="match status" value="1"/>
</dbReference>
<dbReference type="PRINTS" id="PR01853">
    <property type="entry name" value="YAJCTRNLCASE"/>
</dbReference>
<feature type="chain" id="PRO_5013187142" description="Sec translocon accessory complex subunit YajC" evidence="12">
    <location>
        <begin position="21"/>
        <end position="121"/>
    </location>
</feature>
<keyword evidence="4" id="KW-0813">Transport</keyword>
<evidence type="ECO:0000256" key="6">
    <source>
        <dbReference type="ARBA" id="ARBA00022692"/>
    </source>
</evidence>
<comment type="caution">
    <text evidence="13">The sequence shown here is derived from an EMBL/GenBank/DDBJ whole genome shotgun (WGS) entry which is preliminary data.</text>
</comment>
<organism evidence="13 14">
    <name type="scientific">Oleispira antarctica</name>
    <dbReference type="NCBI Taxonomy" id="188908"/>
    <lineage>
        <taxon>Bacteria</taxon>
        <taxon>Pseudomonadati</taxon>
        <taxon>Pseudomonadota</taxon>
        <taxon>Gammaproteobacteria</taxon>
        <taxon>Oceanospirillales</taxon>
        <taxon>Oceanospirillaceae</taxon>
        <taxon>Oleispira</taxon>
    </lineage>
</organism>